<accession>A0A4Q0P2N1</accession>
<dbReference type="EC" id="6.-.-.-" evidence="2"/>
<evidence type="ECO:0000313" key="6">
    <source>
        <dbReference type="Proteomes" id="UP000289238"/>
    </source>
</evidence>
<dbReference type="AlphaFoldDB" id="A0A4Q0P2N1"/>
<evidence type="ECO:0000313" key="5">
    <source>
        <dbReference type="EMBL" id="RXG20813.1"/>
    </source>
</evidence>
<evidence type="ECO:0000259" key="3">
    <source>
        <dbReference type="Pfam" id="PF10079"/>
    </source>
</evidence>
<dbReference type="InterPro" id="IPR011199">
    <property type="entry name" value="Bacillithiol_biosynth_BshC"/>
</dbReference>
<feature type="domain" description="Bacillithiol biosynthesis BshC C-terminal coiled-coil" evidence="4">
    <location>
        <begin position="378"/>
        <end position="533"/>
    </location>
</feature>
<evidence type="ECO:0000259" key="4">
    <source>
        <dbReference type="Pfam" id="PF24850"/>
    </source>
</evidence>
<feature type="domain" description="Bacillithiol biosynthesis BshC N-terminal Rossmann-like" evidence="3">
    <location>
        <begin position="1"/>
        <end position="376"/>
    </location>
</feature>
<dbReference type="InterPro" id="IPR055398">
    <property type="entry name" value="Rossmann-like_BshC"/>
</dbReference>
<sequence length="534" mass="61945">MSKHYLPYKETGYFSKLICDYLDEDETVKGFYSNFPSLENFKDQLERKNFSQENRYVLVSALKAQYKNTVVDEAVNSALNSLSERNTFTVTTGHQLNLFTGPLYFLYKIISTIKLAETLKEAYPKSNFVPVYWMATEDHDFDEINYFRIHGKKIQWNREDVLDNNKGAVGAFDTSGLEAILDLICAEFGTTQIAKELCTLFEDAYIKQNNLANATRFLANSLFGKYGLVIVDGNDKDLKRVFSPFIEQELVDQIAYKYVTAQAEELENKGYPVQVNAREINLFYLLPNSRERILEKEGQFYVNNTDLVFTKDAIIKELKDYPERFSPNVIMRPLYQEVILPNLAYIGGGGEIAYWLELKSFFDKVNVTFPVLMLRNSALLITQKQHQKLNKLDLSLEDIFLKQNDLINRKIRKISNIDVDFSQQKEHLIRQFEDLYKIASETDESFLGAVKAQEVKQLKGLDNLEKRLLTAQKKKLSDHIQRFTSIQNELFPSQNLQERVMNFSEFYLEHGDKLIPALFEALDPLDNRFTVIIL</sequence>
<evidence type="ECO:0000256" key="1">
    <source>
        <dbReference type="ARBA" id="ARBA00022598"/>
    </source>
</evidence>
<keyword evidence="1 2" id="KW-0436">Ligase</keyword>
<organism evidence="5 6">
    <name type="scientific">Leeuwenhoekiella aequorea</name>
    <dbReference type="NCBI Taxonomy" id="283736"/>
    <lineage>
        <taxon>Bacteria</taxon>
        <taxon>Pseudomonadati</taxon>
        <taxon>Bacteroidota</taxon>
        <taxon>Flavobacteriia</taxon>
        <taxon>Flavobacteriales</taxon>
        <taxon>Flavobacteriaceae</taxon>
        <taxon>Leeuwenhoekiella</taxon>
    </lineage>
</organism>
<comment type="similarity">
    <text evidence="2">Belongs to the BshC family.</text>
</comment>
<dbReference type="PIRSF" id="PIRSF012535">
    <property type="entry name" value="UCP012535"/>
    <property type="match status" value="1"/>
</dbReference>
<evidence type="ECO:0000256" key="2">
    <source>
        <dbReference type="HAMAP-Rule" id="MF_01867"/>
    </source>
</evidence>
<dbReference type="RefSeq" id="WP_128758662.1">
    <property type="nucleotide sequence ID" value="NZ_QOVM01000007.1"/>
</dbReference>
<comment type="caution">
    <text evidence="5">The sequence shown here is derived from an EMBL/GenBank/DDBJ whole genome shotgun (WGS) entry which is preliminary data.</text>
</comment>
<keyword evidence="6" id="KW-1185">Reference proteome</keyword>
<dbReference type="OrthoDB" id="9765151at2"/>
<dbReference type="EMBL" id="QOVM01000007">
    <property type="protein sequence ID" value="RXG20813.1"/>
    <property type="molecule type" value="Genomic_DNA"/>
</dbReference>
<gene>
    <name evidence="2" type="primary">bshC</name>
    <name evidence="5" type="ORF">DSM00_2917</name>
</gene>
<dbReference type="Pfam" id="PF24850">
    <property type="entry name" value="CC_BshC"/>
    <property type="match status" value="1"/>
</dbReference>
<reference evidence="5 6" key="1">
    <citation type="submission" date="2018-07" db="EMBL/GenBank/DDBJ databases">
        <title>Leeuwenhoekiella genomics.</title>
        <authorList>
            <person name="Tahon G."/>
            <person name="Willems A."/>
        </authorList>
    </citation>
    <scope>NUCLEOTIDE SEQUENCE [LARGE SCALE GENOMIC DNA]</scope>
    <source>
        <strain evidence="5 6">LMG 22550</strain>
    </source>
</reference>
<name>A0A4Q0P2N1_9FLAO</name>
<dbReference type="HAMAP" id="MF_01867">
    <property type="entry name" value="BshC"/>
    <property type="match status" value="1"/>
</dbReference>
<protein>
    <recommendedName>
        <fullName evidence="2">Putative cysteine ligase BshC</fullName>
        <ecNumber evidence="2">6.-.-.-</ecNumber>
    </recommendedName>
</protein>
<proteinExistence type="inferred from homology"/>
<dbReference type="NCBIfam" id="TIGR03998">
    <property type="entry name" value="thiol_BshC"/>
    <property type="match status" value="1"/>
</dbReference>
<dbReference type="Proteomes" id="UP000289238">
    <property type="component" value="Unassembled WGS sequence"/>
</dbReference>
<dbReference type="Pfam" id="PF10079">
    <property type="entry name" value="Rossmann-like_BshC"/>
    <property type="match status" value="1"/>
</dbReference>
<dbReference type="GO" id="GO:0016874">
    <property type="term" value="F:ligase activity"/>
    <property type="evidence" value="ECO:0007669"/>
    <property type="project" value="UniProtKB-UniRule"/>
</dbReference>
<dbReference type="InterPro" id="IPR055399">
    <property type="entry name" value="CC_BshC"/>
</dbReference>